<evidence type="ECO:0000313" key="2">
    <source>
        <dbReference type="EMBL" id="CAI8609698.1"/>
    </source>
</evidence>
<dbReference type="Proteomes" id="UP001157006">
    <property type="component" value="Chromosome 4"/>
</dbReference>
<proteinExistence type="predicted"/>
<organism evidence="2 3">
    <name type="scientific">Vicia faba</name>
    <name type="common">Broad bean</name>
    <name type="synonym">Faba vulgaris</name>
    <dbReference type="NCBI Taxonomy" id="3906"/>
    <lineage>
        <taxon>Eukaryota</taxon>
        <taxon>Viridiplantae</taxon>
        <taxon>Streptophyta</taxon>
        <taxon>Embryophyta</taxon>
        <taxon>Tracheophyta</taxon>
        <taxon>Spermatophyta</taxon>
        <taxon>Magnoliopsida</taxon>
        <taxon>eudicotyledons</taxon>
        <taxon>Gunneridae</taxon>
        <taxon>Pentapetalae</taxon>
        <taxon>rosids</taxon>
        <taxon>fabids</taxon>
        <taxon>Fabales</taxon>
        <taxon>Fabaceae</taxon>
        <taxon>Papilionoideae</taxon>
        <taxon>50 kb inversion clade</taxon>
        <taxon>NPAAA clade</taxon>
        <taxon>Hologalegina</taxon>
        <taxon>IRL clade</taxon>
        <taxon>Fabeae</taxon>
        <taxon>Vicia</taxon>
    </lineage>
</organism>
<gene>
    <name evidence="2" type="ORF">VFH_IV146120</name>
</gene>
<dbReference type="PANTHER" id="PTHR13165">
    <property type="entry name" value="ARSENITE-RESISTANCE PROTEIN 2"/>
    <property type="match status" value="1"/>
</dbReference>
<accession>A0AAV1AJE3</accession>
<reference evidence="2 3" key="1">
    <citation type="submission" date="2023-01" db="EMBL/GenBank/DDBJ databases">
        <authorList>
            <person name="Kreplak J."/>
        </authorList>
    </citation>
    <scope>NUCLEOTIDE SEQUENCE [LARGE SCALE GENOMIC DNA]</scope>
</reference>
<dbReference type="InterPro" id="IPR039727">
    <property type="entry name" value="SE/Ars2"/>
</dbReference>
<name>A0AAV1AJE3_VICFA</name>
<protein>
    <submittedName>
        <fullName evidence="2">Uncharacterized protein</fullName>
    </submittedName>
</protein>
<evidence type="ECO:0000313" key="3">
    <source>
        <dbReference type="Proteomes" id="UP001157006"/>
    </source>
</evidence>
<dbReference type="GO" id="GO:0031053">
    <property type="term" value="P:primary miRNA processing"/>
    <property type="evidence" value="ECO:0007669"/>
    <property type="project" value="TreeGrafter"/>
</dbReference>
<dbReference type="GO" id="GO:0016604">
    <property type="term" value="C:nuclear body"/>
    <property type="evidence" value="ECO:0007669"/>
    <property type="project" value="TreeGrafter"/>
</dbReference>
<dbReference type="PANTHER" id="PTHR13165:SF0">
    <property type="entry name" value="SERRATE RNA EFFECTOR MOLECULE HOMOLOG"/>
    <property type="match status" value="1"/>
</dbReference>
<sequence>MHILYYNQYTYPGLSASLSSKSTQASKQNSEEEVVEKRRRHIRGFSKQSDFTTAPKTHYISYEPAQIQEDVQLSQDLVHKLDTKKMIGDKYVAMIMIKMGRLNSQDPSKVTVAKEKIDVAIDEVLNPYVTKIRDENYGWKYGCGAKDCTKFFMLLNFRTNIFNLASMHTHKQRPKTMRFGRENHKV</sequence>
<dbReference type="EMBL" id="OX451739">
    <property type="protein sequence ID" value="CAI8609698.1"/>
    <property type="molecule type" value="Genomic_DNA"/>
</dbReference>
<evidence type="ECO:0000256" key="1">
    <source>
        <dbReference type="SAM" id="MobiDB-lite"/>
    </source>
</evidence>
<dbReference type="AlphaFoldDB" id="A0AAV1AJE3"/>
<keyword evidence="3" id="KW-1185">Reference proteome</keyword>
<feature type="compositionally biased region" description="Low complexity" evidence="1">
    <location>
        <begin position="17"/>
        <end position="28"/>
    </location>
</feature>
<feature type="region of interest" description="Disordered" evidence="1">
    <location>
        <begin position="17"/>
        <end position="39"/>
    </location>
</feature>